<protein>
    <recommendedName>
        <fullName evidence="6">Isopenicillin N synthase-like Fe(2+) 2OG dioxygenase domain-containing protein</fullName>
    </recommendedName>
</protein>
<name>A0A7S2S0B3_9STRA</name>
<gene>
    <name evidence="5" type="ORF">RMAR1173_LOCUS9842</name>
</gene>
<dbReference type="AlphaFoldDB" id="A0A7S2S0B3"/>
<dbReference type="GO" id="GO:0016491">
    <property type="term" value="F:oxidoreductase activity"/>
    <property type="evidence" value="ECO:0007669"/>
    <property type="project" value="UniProtKB-KW"/>
</dbReference>
<dbReference type="EMBL" id="HBHJ01014941">
    <property type="protein sequence ID" value="CAD9685816.1"/>
    <property type="molecule type" value="Transcribed_RNA"/>
</dbReference>
<dbReference type="PANTHER" id="PTHR10209:SF874">
    <property type="entry name" value="2-OXOGLUTARATE (2OG) AND FE(II)-DEPENDENT OXYGENASE SUPERFAMILY PROTEIN"/>
    <property type="match status" value="1"/>
</dbReference>
<dbReference type="PANTHER" id="PTHR10209">
    <property type="entry name" value="OXIDOREDUCTASE, 2OG-FE II OXYGENASE FAMILY PROTEIN"/>
    <property type="match status" value="1"/>
</dbReference>
<keyword evidence="2" id="KW-0560">Oxidoreductase</keyword>
<evidence type="ECO:0008006" key="6">
    <source>
        <dbReference type="Google" id="ProtNLM"/>
    </source>
</evidence>
<reference evidence="5" key="1">
    <citation type="submission" date="2021-01" db="EMBL/GenBank/DDBJ databases">
        <authorList>
            <person name="Corre E."/>
            <person name="Pelletier E."/>
            <person name="Niang G."/>
            <person name="Scheremetjew M."/>
            <person name="Finn R."/>
            <person name="Kale V."/>
            <person name="Holt S."/>
            <person name="Cochrane G."/>
            <person name="Meng A."/>
            <person name="Brown T."/>
            <person name="Cohen L."/>
        </authorList>
    </citation>
    <scope>NUCLEOTIDE SEQUENCE</scope>
    <source>
        <strain evidence="5">CCMP1243</strain>
    </source>
</reference>
<evidence type="ECO:0000313" key="5">
    <source>
        <dbReference type="EMBL" id="CAD9685816.1"/>
    </source>
</evidence>
<dbReference type="SUPFAM" id="SSF51197">
    <property type="entry name" value="Clavaminate synthase-like"/>
    <property type="match status" value="1"/>
</dbReference>
<evidence type="ECO:0000256" key="3">
    <source>
        <dbReference type="ARBA" id="ARBA00023004"/>
    </source>
</evidence>
<keyword evidence="4" id="KW-0472">Membrane</keyword>
<keyword evidence="1" id="KW-0479">Metal-binding</keyword>
<proteinExistence type="predicted"/>
<evidence type="ECO:0000256" key="1">
    <source>
        <dbReference type="ARBA" id="ARBA00022723"/>
    </source>
</evidence>
<organism evidence="5">
    <name type="scientific">Rhizochromulina marina</name>
    <dbReference type="NCBI Taxonomy" id="1034831"/>
    <lineage>
        <taxon>Eukaryota</taxon>
        <taxon>Sar</taxon>
        <taxon>Stramenopiles</taxon>
        <taxon>Ochrophyta</taxon>
        <taxon>Dictyochophyceae</taxon>
        <taxon>Rhizochromulinales</taxon>
        <taxon>Rhizochromulina</taxon>
    </lineage>
</organism>
<keyword evidence="4" id="KW-1133">Transmembrane helix</keyword>
<feature type="transmembrane region" description="Helical" evidence="4">
    <location>
        <begin position="12"/>
        <end position="29"/>
    </location>
</feature>
<accession>A0A7S2S0B3</accession>
<dbReference type="InterPro" id="IPR027443">
    <property type="entry name" value="IPNS-like_sf"/>
</dbReference>
<keyword evidence="3" id="KW-0408">Iron</keyword>
<dbReference type="Gene3D" id="2.60.120.330">
    <property type="entry name" value="B-lactam Antibiotic, Isopenicillin N Synthase, Chain"/>
    <property type="match status" value="1"/>
</dbReference>
<sequence length="398" mass="44252">MDGLMGFLRQHIVTIGVTAGAVVAGIMLMRQTSSRLKTADKNTASVSDLPVIDLKYYLNRDKYPEEAKREIAKVAEALHKFGCFVAKDPRVEEKHNSQFLDMLERYFSSSDGKTDARPELSFQVGVTPEMTEQPRNHCSRAKSFDKENKPVTICPPGADPKWRFFWRIGPQPKSTKYPGLNADPVIPDEFPEWHGVMNMWGNKMLAALDTLAGMAAEGLDLPPTTFQDMMSFGPHLLAPTGSDFSKYNQVDTALAGFHYDLNFLTIHGKSRFPGLYVWLRDGRRVPVKVPEGHLIVQAGKQIEYLTGGHVLAGFHEVVVSEATVKTIEKRRAEGKALWRVSSTLFGHIASDHSLRPLGRFDTPEARAQFPAIDAGQQVQKELEAIALDQGYGGATRPE</sequence>
<dbReference type="GO" id="GO:0046872">
    <property type="term" value="F:metal ion binding"/>
    <property type="evidence" value="ECO:0007669"/>
    <property type="project" value="UniProtKB-KW"/>
</dbReference>
<evidence type="ECO:0000256" key="4">
    <source>
        <dbReference type="SAM" id="Phobius"/>
    </source>
</evidence>
<evidence type="ECO:0000256" key="2">
    <source>
        <dbReference type="ARBA" id="ARBA00023002"/>
    </source>
</evidence>
<keyword evidence="4" id="KW-0812">Transmembrane</keyword>